<feature type="active site" description="Charge relay system" evidence="1">
    <location>
        <position position="302"/>
    </location>
</feature>
<name>A0A5S4FY60_9ACTN</name>
<dbReference type="GO" id="GO:0005976">
    <property type="term" value="P:polysaccharide metabolic process"/>
    <property type="evidence" value="ECO:0007669"/>
    <property type="project" value="TreeGrafter"/>
</dbReference>
<gene>
    <name evidence="5" type="ORF">ETD86_00620</name>
</gene>
<evidence type="ECO:0000256" key="3">
    <source>
        <dbReference type="SAM" id="MobiDB-lite"/>
    </source>
</evidence>
<evidence type="ECO:0000256" key="1">
    <source>
        <dbReference type="PIRSR" id="PIRSR639069-1"/>
    </source>
</evidence>
<dbReference type="Pfam" id="PF05448">
    <property type="entry name" value="AXE1"/>
    <property type="match status" value="1"/>
</dbReference>
<protein>
    <submittedName>
        <fullName evidence="5">Acetylxylan esterase</fullName>
    </submittedName>
</protein>
<feature type="region of interest" description="Disordered" evidence="3">
    <location>
        <begin position="119"/>
        <end position="143"/>
    </location>
</feature>
<dbReference type="InterPro" id="IPR039069">
    <property type="entry name" value="CE7"/>
</dbReference>
<feature type="domain" description="Acetyl xylan esterase" evidence="4">
    <location>
        <begin position="2"/>
        <end position="319"/>
    </location>
</feature>
<evidence type="ECO:0000313" key="6">
    <source>
        <dbReference type="Proteomes" id="UP000309128"/>
    </source>
</evidence>
<dbReference type="AlphaFoldDB" id="A0A5S4FY60"/>
<dbReference type="InterPro" id="IPR008391">
    <property type="entry name" value="AXE1_dom"/>
</dbReference>
<dbReference type="Gene3D" id="3.40.50.1820">
    <property type="entry name" value="alpha/beta hydrolase"/>
    <property type="match status" value="1"/>
</dbReference>
<dbReference type="EMBL" id="VCKY01000001">
    <property type="protein sequence ID" value="TMR25663.1"/>
    <property type="molecule type" value="Genomic_DNA"/>
</dbReference>
<reference evidence="5 6" key="1">
    <citation type="submission" date="2019-05" db="EMBL/GenBank/DDBJ databases">
        <title>Draft genome sequence of Nonomuraea turkmeniaca DSM 43926.</title>
        <authorList>
            <person name="Saricaoglu S."/>
            <person name="Isik K."/>
        </authorList>
    </citation>
    <scope>NUCLEOTIDE SEQUENCE [LARGE SCALE GENOMIC DNA]</scope>
    <source>
        <strain evidence="5 6">DSM 43926</strain>
    </source>
</reference>
<feature type="binding site" evidence="2">
    <location>
        <position position="92"/>
    </location>
    <ligand>
        <name>substrate</name>
    </ligand>
</feature>
<proteinExistence type="predicted"/>
<feature type="active site" description="Nucleophile" evidence="1">
    <location>
        <position position="187"/>
    </location>
</feature>
<organism evidence="5 6">
    <name type="scientific">Nonomuraea turkmeniaca</name>
    <dbReference type="NCBI Taxonomy" id="103838"/>
    <lineage>
        <taxon>Bacteria</taxon>
        <taxon>Bacillati</taxon>
        <taxon>Actinomycetota</taxon>
        <taxon>Actinomycetes</taxon>
        <taxon>Streptosporangiales</taxon>
        <taxon>Streptosporangiaceae</taxon>
        <taxon>Nonomuraea</taxon>
    </lineage>
</organism>
<dbReference type="RefSeq" id="WP_138664072.1">
    <property type="nucleotide sequence ID" value="NZ_VCKY01000001.1"/>
</dbReference>
<evidence type="ECO:0000256" key="2">
    <source>
        <dbReference type="PIRSR" id="PIRSR639069-2"/>
    </source>
</evidence>
<dbReference type="OrthoDB" id="9770528at2"/>
<dbReference type="InterPro" id="IPR029058">
    <property type="entry name" value="AB_hydrolase_fold"/>
</dbReference>
<dbReference type="SUPFAM" id="SSF53474">
    <property type="entry name" value="alpha/beta-Hydrolases"/>
    <property type="match status" value="1"/>
</dbReference>
<comment type="caution">
    <text evidence="5">The sequence shown here is derived from an EMBL/GenBank/DDBJ whole genome shotgun (WGS) entry which is preliminary data.</text>
</comment>
<keyword evidence="6" id="KW-1185">Reference proteome</keyword>
<accession>A0A5S4FY60</accession>
<feature type="active site" description="Charge relay system" evidence="1">
    <location>
        <position position="273"/>
    </location>
</feature>
<evidence type="ECO:0000259" key="4">
    <source>
        <dbReference type="Pfam" id="PF05448"/>
    </source>
</evidence>
<dbReference type="GO" id="GO:0052689">
    <property type="term" value="F:carboxylic ester hydrolase activity"/>
    <property type="evidence" value="ECO:0007669"/>
    <property type="project" value="TreeGrafter"/>
</dbReference>
<sequence length="324" mass="35016">MFFDIPAHELASYRPTLPVPEDLEEFWQKTLAEAAQFPLAVTAVPVTDTPLRTVSVYDVTFAGFGGHPIKAWYLVPREPEPGAATIIEFIGYGGGRGLPHELLFWSASGHPHLIMDTRGQGSSWRVGDTGDPGSPGRPHVPGFLTDGVTSREDYYYRRLFTDAVRAVDAAAELPHSDPAKLVTTGTSQGGALSLATASLHPGVAATMPNVPFLCDIRNSARAAVTGPYPELVKWCRTHRSLADQALATLGYFDVVNLVRAARCPAHFGVALLDETCPPLGVYGCFNSYGGRKEITVYAWNGHESGEAHHLADQHRWLSQEAGIG</sequence>
<dbReference type="PANTHER" id="PTHR40111">
    <property type="entry name" value="CEPHALOSPORIN-C DEACETYLASE"/>
    <property type="match status" value="1"/>
</dbReference>
<evidence type="ECO:0000313" key="5">
    <source>
        <dbReference type="EMBL" id="TMR25663.1"/>
    </source>
</evidence>
<dbReference type="Proteomes" id="UP000309128">
    <property type="component" value="Unassembled WGS sequence"/>
</dbReference>
<dbReference type="PANTHER" id="PTHR40111:SF1">
    <property type="entry name" value="CEPHALOSPORIN-C DEACETYLASE"/>
    <property type="match status" value="1"/>
</dbReference>